<evidence type="ECO:0000256" key="10">
    <source>
        <dbReference type="ARBA" id="ARBA00022741"/>
    </source>
</evidence>
<comment type="caution">
    <text evidence="18">The sequence shown here is derived from an EMBL/GenBank/DDBJ whole genome shotgun (WGS) entry which is preliminary data.</text>
</comment>
<dbReference type="PANTHER" id="PTHR41523">
    <property type="entry name" value="TWO-COMPONENT SYSTEM SENSOR PROTEIN"/>
    <property type="match status" value="1"/>
</dbReference>
<dbReference type="PANTHER" id="PTHR41523:SF8">
    <property type="entry name" value="ETHYLENE RESPONSE SENSOR PROTEIN"/>
    <property type="match status" value="1"/>
</dbReference>
<dbReference type="Pfam" id="PF07536">
    <property type="entry name" value="HWE_HK"/>
    <property type="match status" value="1"/>
</dbReference>
<keyword evidence="15" id="KW-0675">Receptor</keyword>
<comment type="catalytic activity">
    <reaction evidence="1">
        <text>ATP + protein L-histidine = ADP + protein N-phospho-L-histidine.</text>
        <dbReference type="EC" id="2.7.13.3"/>
    </reaction>
</comment>
<dbReference type="Pfam" id="PF00989">
    <property type="entry name" value="PAS"/>
    <property type="match status" value="1"/>
</dbReference>
<dbReference type="SMART" id="SM00911">
    <property type="entry name" value="HWE_HK"/>
    <property type="match status" value="1"/>
</dbReference>
<evidence type="ECO:0000313" key="18">
    <source>
        <dbReference type="EMBL" id="MTH61689.1"/>
    </source>
</evidence>
<dbReference type="SMART" id="SM00091">
    <property type="entry name" value="PAS"/>
    <property type="match status" value="2"/>
</dbReference>
<keyword evidence="11" id="KW-0418">Kinase</keyword>
<evidence type="ECO:0000256" key="6">
    <source>
        <dbReference type="ARBA" id="ARBA00022630"/>
    </source>
</evidence>
<dbReference type="InterPro" id="IPR000014">
    <property type="entry name" value="PAS"/>
</dbReference>
<dbReference type="CDD" id="cd00130">
    <property type="entry name" value="PAS"/>
    <property type="match status" value="1"/>
</dbReference>
<evidence type="ECO:0000256" key="11">
    <source>
        <dbReference type="ARBA" id="ARBA00022777"/>
    </source>
</evidence>
<keyword evidence="8" id="KW-0808">Transferase</keyword>
<evidence type="ECO:0000256" key="2">
    <source>
        <dbReference type="ARBA" id="ARBA00012438"/>
    </source>
</evidence>
<keyword evidence="13" id="KW-0157">Chromophore</keyword>
<evidence type="ECO:0000259" key="17">
    <source>
        <dbReference type="PROSITE" id="PS50113"/>
    </source>
</evidence>
<dbReference type="GO" id="GO:0005524">
    <property type="term" value="F:ATP binding"/>
    <property type="evidence" value="ECO:0007669"/>
    <property type="project" value="UniProtKB-KW"/>
</dbReference>
<protein>
    <recommendedName>
        <fullName evidence="2">histidine kinase</fullName>
        <ecNumber evidence="2">2.7.13.3</ecNumber>
    </recommendedName>
</protein>
<dbReference type="OrthoDB" id="9816309at2"/>
<dbReference type="InterPro" id="IPR011102">
    <property type="entry name" value="Sig_transdc_His_kinase_HWE"/>
</dbReference>
<keyword evidence="7" id="KW-0288">FMN</keyword>
<dbReference type="Gene3D" id="3.30.450.20">
    <property type="entry name" value="PAS domain"/>
    <property type="match status" value="2"/>
</dbReference>
<keyword evidence="5" id="KW-0716">Sensory transduction</keyword>
<dbReference type="SUPFAM" id="SSF55785">
    <property type="entry name" value="PYP-like sensor domain (PAS domain)"/>
    <property type="match status" value="1"/>
</dbReference>
<evidence type="ECO:0000313" key="19">
    <source>
        <dbReference type="Proteomes" id="UP000449846"/>
    </source>
</evidence>
<organism evidence="18 19">
    <name type="scientific">Paracoccus litorisediminis</name>
    <dbReference type="NCBI Taxonomy" id="2006130"/>
    <lineage>
        <taxon>Bacteria</taxon>
        <taxon>Pseudomonadati</taxon>
        <taxon>Pseudomonadota</taxon>
        <taxon>Alphaproteobacteria</taxon>
        <taxon>Rhodobacterales</taxon>
        <taxon>Paracoccaceae</taxon>
        <taxon>Paracoccus</taxon>
    </lineage>
</organism>
<keyword evidence="6" id="KW-0285">Flavoprotein</keyword>
<evidence type="ECO:0000256" key="4">
    <source>
        <dbReference type="ARBA" id="ARBA00022553"/>
    </source>
</evidence>
<dbReference type="InterPro" id="IPR013767">
    <property type="entry name" value="PAS_fold"/>
</dbReference>
<feature type="domain" description="PAS" evidence="16">
    <location>
        <begin position="149"/>
        <end position="219"/>
    </location>
</feature>
<dbReference type="SMART" id="SM00086">
    <property type="entry name" value="PAC"/>
    <property type="match status" value="2"/>
</dbReference>
<dbReference type="PROSITE" id="PS50112">
    <property type="entry name" value="PAS"/>
    <property type="match status" value="1"/>
</dbReference>
<dbReference type="EC" id="2.7.13.3" evidence="2"/>
<evidence type="ECO:0000256" key="13">
    <source>
        <dbReference type="ARBA" id="ARBA00022991"/>
    </source>
</evidence>
<keyword evidence="9" id="KW-0677">Repeat</keyword>
<evidence type="ECO:0000256" key="14">
    <source>
        <dbReference type="ARBA" id="ARBA00023026"/>
    </source>
</evidence>
<dbReference type="InterPro" id="IPR035965">
    <property type="entry name" value="PAS-like_dom_sf"/>
</dbReference>
<keyword evidence="14" id="KW-0843">Virulence</keyword>
<dbReference type="InterPro" id="IPR001610">
    <property type="entry name" value="PAC"/>
</dbReference>
<dbReference type="InterPro" id="IPR036890">
    <property type="entry name" value="HATPase_C_sf"/>
</dbReference>
<evidence type="ECO:0000256" key="7">
    <source>
        <dbReference type="ARBA" id="ARBA00022643"/>
    </source>
</evidence>
<sequence length="462" mass="50975">MAQLIAGLDFSNCALGPIENWPGCLKAAVNLALPADAQIVIFAGKDYIALYNDAYAPTIGDKHPHALGRPASEGWAELWQDLGPLLERVRTTGETVSAKDRPFEIDRHGFIEKVHFDISYSPIQDELGHVHAVLCIVSETTERVEALKAERRLAAIVSSSSDAILGMDLDQRVTDWNRGAETLYGYRKEEILGQPVTVLVPSDRPDEEDVIMAQIMNGEQIETHETQRLRRDGTLIDVSLTVSPIHDTDGKVIGASKIARDITDRKKSERLQQILVGELHHRVKNVLATVQVIANQSFGSADPERYRAFSDRLRALSQAHSLLTQQSWEGATLHSVVAGVSKAFGRERFSFDGPELRLPPRSVVTLSMALHELATNAAKYGALSTPAGEISIRWVHCPERENFRMIWEERGGPRVSVPAKRGFGSLLIKDALAAELNGEVELTYEETGVVCIVRAPIDASWD</sequence>
<dbReference type="GO" id="GO:0006355">
    <property type="term" value="P:regulation of DNA-templated transcription"/>
    <property type="evidence" value="ECO:0007669"/>
    <property type="project" value="InterPro"/>
</dbReference>
<evidence type="ECO:0000256" key="5">
    <source>
        <dbReference type="ARBA" id="ARBA00022606"/>
    </source>
</evidence>
<evidence type="ECO:0000256" key="12">
    <source>
        <dbReference type="ARBA" id="ARBA00022840"/>
    </source>
</evidence>
<dbReference type="GO" id="GO:0009881">
    <property type="term" value="F:photoreceptor activity"/>
    <property type="evidence" value="ECO:0007669"/>
    <property type="project" value="UniProtKB-KW"/>
</dbReference>
<evidence type="ECO:0000256" key="1">
    <source>
        <dbReference type="ARBA" id="ARBA00000085"/>
    </source>
</evidence>
<evidence type="ECO:0000256" key="15">
    <source>
        <dbReference type="ARBA" id="ARBA00023170"/>
    </source>
</evidence>
<accession>A0A844HRA7</accession>
<keyword evidence="10" id="KW-0547">Nucleotide-binding</keyword>
<dbReference type="RefSeq" id="WP_155041647.1">
    <property type="nucleotide sequence ID" value="NZ_WMIG01000019.1"/>
</dbReference>
<keyword evidence="4" id="KW-0597">Phosphoprotein</keyword>
<dbReference type="Gene3D" id="3.30.565.10">
    <property type="entry name" value="Histidine kinase-like ATPase, C-terminal domain"/>
    <property type="match status" value="1"/>
</dbReference>
<evidence type="ECO:0000256" key="3">
    <source>
        <dbReference type="ARBA" id="ARBA00022543"/>
    </source>
</evidence>
<proteinExistence type="predicted"/>
<dbReference type="Proteomes" id="UP000449846">
    <property type="component" value="Unassembled WGS sequence"/>
</dbReference>
<dbReference type="NCBIfam" id="TIGR00229">
    <property type="entry name" value="sensory_box"/>
    <property type="match status" value="1"/>
</dbReference>
<reference evidence="18 19" key="1">
    <citation type="submission" date="2019-11" db="EMBL/GenBank/DDBJ databases">
        <authorList>
            <person name="Dong K."/>
        </authorList>
    </citation>
    <scope>NUCLEOTIDE SEQUENCE [LARGE SCALE GENOMIC DNA]</scope>
    <source>
        <strain evidence="18 19">NBRC 112902</strain>
    </source>
</reference>
<dbReference type="InterPro" id="IPR000700">
    <property type="entry name" value="PAS-assoc_C"/>
</dbReference>
<keyword evidence="19" id="KW-1185">Reference proteome</keyword>
<evidence type="ECO:0000256" key="9">
    <source>
        <dbReference type="ARBA" id="ARBA00022737"/>
    </source>
</evidence>
<dbReference type="EMBL" id="WMIG01000019">
    <property type="protein sequence ID" value="MTH61689.1"/>
    <property type="molecule type" value="Genomic_DNA"/>
</dbReference>
<dbReference type="GO" id="GO:0004673">
    <property type="term" value="F:protein histidine kinase activity"/>
    <property type="evidence" value="ECO:0007669"/>
    <property type="project" value="UniProtKB-EC"/>
</dbReference>
<feature type="domain" description="PAC" evidence="17">
    <location>
        <begin position="222"/>
        <end position="274"/>
    </location>
</feature>
<keyword evidence="3" id="KW-0600">Photoreceptor protein</keyword>
<keyword evidence="12" id="KW-0067">ATP-binding</keyword>
<name>A0A844HRA7_9RHOB</name>
<dbReference type="PROSITE" id="PS50113">
    <property type="entry name" value="PAC"/>
    <property type="match status" value="1"/>
</dbReference>
<dbReference type="AlphaFoldDB" id="A0A844HRA7"/>
<evidence type="ECO:0000259" key="16">
    <source>
        <dbReference type="PROSITE" id="PS50112"/>
    </source>
</evidence>
<gene>
    <name evidence="18" type="ORF">GL300_20985</name>
</gene>
<evidence type="ECO:0000256" key="8">
    <source>
        <dbReference type="ARBA" id="ARBA00022679"/>
    </source>
</evidence>